<evidence type="ECO:0000313" key="1">
    <source>
        <dbReference type="EMBL" id="ALV05820.1"/>
    </source>
</evidence>
<organism evidence="1 2">
    <name type="scientific">Roseateles depolymerans</name>
    <dbReference type="NCBI Taxonomy" id="76731"/>
    <lineage>
        <taxon>Bacteria</taxon>
        <taxon>Pseudomonadati</taxon>
        <taxon>Pseudomonadota</taxon>
        <taxon>Betaproteobacteria</taxon>
        <taxon>Burkholderiales</taxon>
        <taxon>Sphaerotilaceae</taxon>
        <taxon>Roseateles</taxon>
    </lineage>
</organism>
<evidence type="ECO:0000313" key="2">
    <source>
        <dbReference type="Proteomes" id="UP000060699"/>
    </source>
</evidence>
<accession>A0A0U3ME86</accession>
<protein>
    <submittedName>
        <fullName evidence="1">Uncharacterized protein</fullName>
    </submittedName>
</protein>
<dbReference type="RefSeq" id="WP_058934211.1">
    <property type="nucleotide sequence ID" value="NZ_CP013729.1"/>
</dbReference>
<dbReference type="KEGG" id="rdp:RD2015_1329"/>
<sequence precursor="true">MHSSTVHSASRRIAALLGLCVAAAFSVAHAAPADASRAPGAQAGTPGLDTQVKAVCPQIEAQLAETLGKSQARYRDVGTAVVSFRLNGTVIEDVRQYGGPVVYRSDLRRAVRHLSCDNGSNSKTYVMKVAFTDGSASASTLAQSDETATDRLKLSEVAAAIAERRVGPND</sequence>
<dbReference type="Proteomes" id="UP000060699">
    <property type="component" value="Chromosome"/>
</dbReference>
<gene>
    <name evidence="1" type="ORF">RD2015_1329</name>
</gene>
<keyword evidence="2" id="KW-1185">Reference proteome</keyword>
<dbReference type="AlphaFoldDB" id="A0A0U3ME86"/>
<name>A0A0U3ME86_9BURK</name>
<dbReference type="OrthoDB" id="9154323at2"/>
<reference evidence="1 2" key="1">
    <citation type="submission" date="2015-12" db="EMBL/GenBank/DDBJ databases">
        <title>Complete genome of Roseateles depolymerans KCTC 42856.</title>
        <authorList>
            <person name="Kim K.M."/>
        </authorList>
    </citation>
    <scope>NUCLEOTIDE SEQUENCE [LARGE SCALE GENOMIC DNA]</scope>
    <source>
        <strain evidence="1 2">KCTC 42856</strain>
    </source>
</reference>
<dbReference type="EMBL" id="CP013729">
    <property type="protein sequence ID" value="ALV05820.1"/>
    <property type="molecule type" value="Genomic_DNA"/>
</dbReference>
<proteinExistence type="predicted"/>